<evidence type="ECO:0000313" key="3">
    <source>
        <dbReference type="Proteomes" id="UP001183410"/>
    </source>
</evidence>
<dbReference type="NCBIfam" id="TIGR03620">
    <property type="entry name" value="F420_MSMEG_4141"/>
    <property type="match status" value="1"/>
</dbReference>
<dbReference type="InterPro" id="IPR050564">
    <property type="entry name" value="F420-G6PD/mer"/>
</dbReference>
<name>A0ABU2JIS6_9ACTN</name>
<proteinExistence type="predicted"/>
<dbReference type="PANTHER" id="PTHR43244">
    <property type="match status" value="1"/>
</dbReference>
<dbReference type="InterPro" id="IPR011251">
    <property type="entry name" value="Luciferase-like_dom"/>
</dbReference>
<dbReference type="EMBL" id="JAVREO010000001">
    <property type="protein sequence ID" value="MDT0264900.1"/>
    <property type="molecule type" value="Genomic_DNA"/>
</dbReference>
<dbReference type="InterPro" id="IPR036661">
    <property type="entry name" value="Luciferase-like_sf"/>
</dbReference>
<sequence>MVDEASDGRVARGAARLRRVMGPVGLWTFALDAQPASLVRETAAELDELGWGALWFGEGFGRDTVSQAWLLLSATRRLTVASGIANVMLRDPIALAGAERALGEAFPERYLLGLGGHRVEGAIHRSDDSPVPARGRPLALMRGYLDAMDAVPAHGPVPLSPPPRLLAALGPRMLALAGERTLGAHPYFVPVEHTVRARAALGAEAFLGVEQAVVLDRDRARARELATAHVAPYLAAPHHQRNLRALGFTDTDLGTTPSRRLVDALVAQGDLEAVEERVRTQLAAGADHVCLQVLTPDPTALPSAGWRDLAAALIPRHPAHARG</sequence>
<dbReference type="RefSeq" id="WP_311664306.1">
    <property type="nucleotide sequence ID" value="NZ_JAVREO010000001.1"/>
</dbReference>
<dbReference type="SUPFAM" id="SSF51679">
    <property type="entry name" value="Bacterial luciferase-like"/>
    <property type="match status" value="1"/>
</dbReference>
<comment type="caution">
    <text evidence="2">The sequence shown here is derived from an EMBL/GenBank/DDBJ whole genome shotgun (WGS) entry which is preliminary data.</text>
</comment>
<feature type="domain" description="Luciferase-like" evidence="1">
    <location>
        <begin position="35"/>
        <end position="287"/>
    </location>
</feature>
<dbReference type="Proteomes" id="UP001183410">
    <property type="component" value="Unassembled WGS sequence"/>
</dbReference>
<dbReference type="InterPro" id="IPR019922">
    <property type="entry name" value="Lucif-like_OxRdatse_MSMEG_4141"/>
</dbReference>
<dbReference type="Pfam" id="PF00296">
    <property type="entry name" value="Bac_luciferase"/>
    <property type="match status" value="1"/>
</dbReference>
<organism evidence="2 3">
    <name type="scientific">Streptomyces chisholmiae</name>
    <dbReference type="NCBI Taxonomy" id="3075540"/>
    <lineage>
        <taxon>Bacteria</taxon>
        <taxon>Bacillati</taxon>
        <taxon>Actinomycetota</taxon>
        <taxon>Actinomycetes</taxon>
        <taxon>Kitasatosporales</taxon>
        <taxon>Streptomycetaceae</taxon>
        <taxon>Streptomyces</taxon>
    </lineage>
</organism>
<accession>A0ABU2JIS6</accession>
<keyword evidence="3" id="KW-1185">Reference proteome</keyword>
<reference evidence="3" key="1">
    <citation type="submission" date="2023-07" db="EMBL/GenBank/DDBJ databases">
        <title>30 novel species of actinomycetes from the DSMZ collection.</title>
        <authorList>
            <person name="Nouioui I."/>
        </authorList>
    </citation>
    <scope>NUCLEOTIDE SEQUENCE [LARGE SCALE GENOMIC DNA]</scope>
    <source>
        <strain evidence="3">DSM 44915</strain>
    </source>
</reference>
<evidence type="ECO:0000313" key="2">
    <source>
        <dbReference type="EMBL" id="MDT0264900.1"/>
    </source>
</evidence>
<evidence type="ECO:0000259" key="1">
    <source>
        <dbReference type="Pfam" id="PF00296"/>
    </source>
</evidence>
<dbReference type="Gene3D" id="3.20.20.30">
    <property type="entry name" value="Luciferase-like domain"/>
    <property type="match status" value="1"/>
</dbReference>
<gene>
    <name evidence="2" type="ORF">RM844_01210</name>
</gene>
<dbReference type="PANTHER" id="PTHR43244:SF2">
    <property type="entry name" value="CONSERVED HYPOTHETICAL ALANINE AND PROLINE-RICH PROTEIN"/>
    <property type="match status" value="1"/>
</dbReference>
<protein>
    <submittedName>
        <fullName evidence="2">TIGR03620 family F420-dependent LLM class oxidoreductase</fullName>
    </submittedName>
</protein>